<keyword evidence="13" id="KW-1185">Reference proteome</keyword>
<feature type="transmembrane region" description="Helical" evidence="10">
    <location>
        <begin position="33"/>
        <end position="49"/>
    </location>
</feature>
<feature type="domain" description="HIG1" evidence="11">
    <location>
        <begin position="6"/>
        <end position="97"/>
    </location>
</feature>
<dbReference type="Gene3D" id="6.10.140.1320">
    <property type="match status" value="1"/>
</dbReference>
<evidence type="ECO:0000256" key="3">
    <source>
        <dbReference type="ARBA" id="ARBA00009366"/>
    </source>
</evidence>
<evidence type="ECO:0000256" key="8">
    <source>
        <dbReference type="ARBA" id="ARBA00023136"/>
    </source>
</evidence>
<dbReference type="GO" id="GO:0031966">
    <property type="term" value="C:mitochondrial membrane"/>
    <property type="evidence" value="ECO:0007669"/>
    <property type="project" value="UniProtKB-SubCell"/>
</dbReference>
<evidence type="ECO:0000256" key="9">
    <source>
        <dbReference type="SAM" id="MobiDB-lite"/>
    </source>
</evidence>
<dbReference type="GO" id="GO:0097250">
    <property type="term" value="P:mitochondrial respirasome assembly"/>
    <property type="evidence" value="ECO:0007669"/>
    <property type="project" value="TreeGrafter"/>
</dbReference>
<comment type="subunit">
    <text evidence="4">Associates with the respiratory chain complex III/complex IV supercomplex.</text>
</comment>
<proteinExistence type="inferred from homology"/>
<dbReference type="InterPro" id="IPR007667">
    <property type="entry name" value="Hypoxia_induced_domain"/>
</dbReference>
<accession>A0A6A6BBZ7</accession>
<dbReference type="PROSITE" id="PS51503">
    <property type="entry name" value="HIG1"/>
    <property type="match status" value="1"/>
</dbReference>
<evidence type="ECO:0000256" key="2">
    <source>
        <dbReference type="ARBA" id="ARBA00004325"/>
    </source>
</evidence>
<dbReference type="GeneID" id="54295722"/>
<comment type="similarity">
    <text evidence="3">Belongs to the RCF1 family.</text>
</comment>
<evidence type="ECO:0000313" key="13">
    <source>
        <dbReference type="Proteomes" id="UP000799438"/>
    </source>
</evidence>
<organism evidence="12 13">
    <name type="scientific">Aplosporella prunicola CBS 121167</name>
    <dbReference type="NCBI Taxonomy" id="1176127"/>
    <lineage>
        <taxon>Eukaryota</taxon>
        <taxon>Fungi</taxon>
        <taxon>Dikarya</taxon>
        <taxon>Ascomycota</taxon>
        <taxon>Pezizomycotina</taxon>
        <taxon>Dothideomycetes</taxon>
        <taxon>Dothideomycetes incertae sedis</taxon>
        <taxon>Botryosphaeriales</taxon>
        <taxon>Aplosporellaceae</taxon>
        <taxon>Aplosporella</taxon>
    </lineage>
</organism>
<comment type="function">
    <text evidence="1">Cytochrome c oxidase subunit which plays a role in assembly of respiratory supercomplexes.</text>
</comment>
<protein>
    <recommendedName>
        <fullName evidence="11">HIG1 domain-containing protein</fullName>
    </recommendedName>
</protein>
<dbReference type="Pfam" id="PF04588">
    <property type="entry name" value="HIG_1_N"/>
    <property type="match status" value="1"/>
</dbReference>
<evidence type="ECO:0000256" key="7">
    <source>
        <dbReference type="ARBA" id="ARBA00023128"/>
    </source>
</evidence>
<evidence type="ECO:0000256" key="4">
    <source>
        <dbReference type="ARBA" id="ARBA00011565"/>
    </source>
</evidence>
<dbReference type="EMBL" id="ML995488">
    <property type="protein sequence ID" value="KAF2140893.1"/>
    <property type="molecule type" value="Genomic_DNA"/>
</dbReference>
<feature type="compositionally biased region" description="Basic and acidic residues" evidence="9">
    <location>
        <begin position="122"/>
        <end position="141"/>
    </location>
</feature>
<dbReference type="PANTHER" id="PTHR12297">
    <property type="entry name" value="HYPOXIA-INDUCBILE GENE 1 HIG1 -RELATED"/>
    <property type="match status" value="1"/>
</dbReference>
<dbReference type="AlphaFoldDB" id="A0A6A6BBZ7"/>
<dbReference type="PANTHER" id="PTHR12297:SF3">
    <property type="entry name" value="HIG1 DOMAIN FAMILY MEMBER 1A"/>
    <property type="match status" value="1"/>
</dbReference>
<comment type="subcellular location">
    <subcellularLocation>
        <location evidence="2">Mitochondrion membrane</location>
    </subcellularLocation>
</comment>
<evidence type="ECO:0000313" key="12">
    <source>
        <dbReference type="EMBL" id="KAF2140893.1"/>
    </source>
</evidence>
<feature type="transmembrane region" description="Helical" evidence="10">
    <location>
        <begin position="69"/>
        <end position="86"/>
    </location>
</feature>
<feature type="region of interest" description="Disordered" evidence="9">
    <location>
        <begin position="122"/>
        <end position="164"/>
    </location>
</feature>
<sequence length="181" mass="21090">MSDAPLPSSFDGNEDFYSENRWQKLTRRLKEEPLIPLGCFLTCWALFGATRSMRTGDSQKTNRMFRRRIYAQGFTIISMYVGSMYWKEDREKRKEYENLSEEKKRLEKRDAWIRELEARDEEDKAMRAKMEKLKQRKKESEAAAAAAASKEASETRSALEGSEERGLGVMEAVRALLANRK</sequence>
<keyword evidence="8 10" id="KW-0472">Membrane</keyword>
<dbReference type="Proteomes" id="UP000799438">
    <property type="component" value="Unassembled WGS sequence"/>
</dbReference>
<keyword evidence="7" id="KW-0496">Mitochondrion</keyword>
<dbReference type="OrthoDB" id="6604018at2759"/>
<gene>
    <name evidence="12" type="ORF">K452DRAFT_251677</name>
</gene>
<keyword evidence="5 10" id="KW-0812">Transmembrane</keyword>
<dbReference type="RefSeq" id="XP_033396606.1">
    <property type="nucleotide sequence ID" value="XM_033538226.1"/>
</dbReference>
<dbReference type="InterPro" id="IPR050355">
    <property type="entry name" value="RCF1"/>
</dbReference>
<keyword evidence="6 10" id="KW-1133">Transmembrane helix</keyword>
<evidence type="ECO:0000256" key="5">
    <source>
        <dbReference type="ARBA" id="ARBA00022692"/>
    </source>
</evidence>
<evidence type="ECO:0000259" key="11">
    <source>
        <dbReference type="PROSITE" id="PS51503"/>
    </source>
</evidence>
<reference evidence="12" key="1">
    <citation type="journal article" date="2020" name="Stud. Mycol.">
        <title>101 Dothideomycetes genomes: a test case for predicting lifestyles and emergence of pathogens.</title>
        <authorList>
            <person name="Haridas S."/>
            <person name="Albert R."/>
            <person name="Binder M."/>
            <person name="Bloem J."/>
            <person name="Labutti K."/>
            <person name="Salamov A."/>
            <person name="Andreopoulos B."/>
            <person name="Baker S."/>
            <person name="Barry K."/>
            <person name="Bills G."/>
            <person name="Bluhm B."/>
            <person name="Cannon C."/>
            <person name="Castanera R."/>
            <person name="Culley D."/>
            <person name="Daum C."/>
            <person name="Ezra D."/>
            <person name="Gonzalez J."/>
            <person name="Henrissat B."/>
            <person name="Kuo A."/>
            <person name="Liang C."/>
            <person name="Lipzen A."/>
            <person name="Lutzoni F."/>
            <person name="Magnuson J."/>
            <person name="Mondo S."/>
            <person name="Nolan M."/>
            <person name="Ohm R."/>
            <person name="Pangilinan J."/>
            <person name="Park H.-J."/>
            <person name="Ramirez L."/>
            <person name="Alfaro M."/>
            <person name="Sun H."/>
            <person name="Tritt A."/>
            <person name="Yoshinaga Y."/>
            <person name="Zwiers L.-H."/>
            <person name="Turgeon B."/>
            <person name="Goodwin S."/>
            <person name="Spatafora J."/>
            <person name="Crous P."/>
            <person name="Grigoriev I."/>
        </authorList>
    </citation>
    <scope>NUCLEOTIDE SEQUENCE</scope>
    <source>
        <strain evidence="12">CBS 121167</strain>
    </source>
</reference>
<evidence type="ECO:0000256" key="10">
    <source>
        <dbReference type="SAM" id="Phobius"/>
    </source>
</evidence>
<name>A0A6A6BBZ7_9PEZI</name>
<evidence type="ECO:0000256" key="1">
    <source>
        <dbReference type="ARBA" id="ARBA00002584"/>
    </source>
</evidence>
<evidence type="ECO:0000256" key="6">
    <source>
        <dbReference type="ARBA" id="ARBA00022989"/>
    </source>
</evidence>